<sequence length="279" mass="29381">MDDGDLHIRRGILKLSKRSSLSPLLHVHHRSFSRAHSRYLSDGGPLAARHGGRARAALGAECIYAYNQYAERAPVLLAAPAGPARTARAHAARRLLQAAVPTPASSVISSTTPVPRAGGLRLRQDENCATSASSSLPAPHTAITGAPAAPGARVHGLTEARRYMTYCGKLVTPAAPAVLLNDCVCDGGAPICESSREKHGRPLLRRDMASNARSSGGSDGGLEEYYDEDYERSRARRGGTTPKTMRAPSPASPCRRIAPAGPPGLPWCPRGAYAASAIN</sequence>
<feature type="compositionally biased region" description="Low complexity" evidence="1">
    <location>
        <begin position="137"/>
        <end position="152"/>
    </location>
</feature>
<accession>A0A8C5UA35</accession>
<feature type="region of interest" description="Disordered" evidence="1">
    <location>
        <begin position="203"/>
        <end position="256"/>
    </location>
</feature>
<keyword evidence="3" id="KW-1185">Reference proteome</keyword>
<feature type="compositionally biased region" description="Acidic residues" evidence="1">
    <location>
        <begin position="221"/>
        <end position="230"/>
    </location>
</feature>
<name>A0A8C5UA35_9PASS</name>
<evidence type="ECO:0000313" key="2">
    <source>
        <dbReference type="Ensembl" id="ENSMCSP00000016342.1"/>
    </source>
</evidence>
<protein>
    <submittedName>
        <fullName evidence="2">Uncharacterized protein</fullName>
    </submittedName>
</protein>
<evidence type="ECO:0000313" key="3">
    <source>
        <dbReference type="Proteomes" id="UP000694560"/>
    </source>
</evidence>
<feature type="region of interest" description="Disordered" evidence="1">
    <location>
        <begin position="130"/>
        <end position="152"/>
    </location>
</feature>
<reference evidence="2" key="1">
    <citation type="submission" date="2025-08" db="UniProtKB">
        <authorList>
            <consortium name="Ensembl"/>
        </authorList>
    </citation>
    <scope>IDENTIFICATION</scope>
</reference>
<dbReference type="AlphaFoldDB" id="A0A8C5UA35"/>
<organism evidence="2 3">
    <name type="scientific">Malurus cyaneus samueli</name>
    <dbReference type="NCBI Taxonomy" id="2593467"/>
    <lineage>
        <taxon>Eukaryota</taxon>
        <taxon>Metazoa</taxon>
        <taxon>Chordata</taxon>
        <taxon>Craniata</taxon>
        <taxon>Vertebrata</taxon>
        <taxon>Euteleostomi</taxon>
        <taxon>Archelosauria</taxon>
        <taxon>Archosauria</taxon>
        <taxon>Dinosauria</taxon>
        <taxon>Saurischia</taxon>
        <taxon>Theropoda</taxon>
        <taxon>Coelurosauria</taxon>
        <taxon>Aves</taxon>
        <taxon>Neognathae</taxon>
        <taxon>Neoaves</taxon>
        <taxon>Telluraves</taxon>
        <taxon>Australaves</taxon>
        <taxon>Passeriformes</taxon>
        <taxon>Meliphagoidea</taxon>
        <taxon>Maluridae</taxon>
        <taxon>Malurus</taxon>
    </lineage>
</organism>
<evidence type="ECO:0000256" key="1">
    <source>
        <dbReference type="SAM" id="MobiDB-lite"/>
    </source>
</evidence>
<dbReference type="Ensembl" id="ENSMCST00000016756.1">
    <property type="protein sequence ID" value="ENSMCSP00000016342.1"/>
    <property type="gene ID" value="ENSMCSG00000011506.1"/>
</dbReference>
<reference evidence="2" key="2">
    <citation type="submission" date="2025-09" db="UniProtKB">
        <authorList>
            <consortium name="Ensembl"/>
        </authorList>
    </citation>
    <scope>IDENTIFICATION</scope>
</reference>
<proteinExistence type="predicted"/>
<dbReference type="Proteomes" id="UP000694560">
    <property type="component" value="Unplaced"/>
</dbReference>